<gene>
    <name evidence="2" type="ORF">ENL40_03925</name>
</gene>
<evidence type="ECO:0000256" key="1">
    <source>
        <dbReference type="SAM" id="Phobius"/>
    </source>
</evidence>
<protein>
    <recommendedName>
        <fullName evidence="3">Methyl-accepting chemotaxis protein</fullName>
    </recommendedName>
</protein>
<dbReference type="EMBL" id="DRTU01000171">
    <property type="protein sequence ID" value="HHI00610.1"/>
    <property type="molecule type" value="Genomic_DNA"/>
</dbReference>
<feature type="transmembrane region" description="Helical" evidence="1">
    <location>
        <begin position="12"/>
        <end position="32"/>
    </location>
</feature>
<proteinExistence type="predicted"/>
<reference evidence="2" key="1">
    <citation type="journal article" date="2020" name="mSystems">
        <title>Genome- and Community-Level Interaction Insights into Carbon Utilization and Element Cycling Functions of Hydrothermarchaeota in Hydrothermal Sediment.</title>
        <authorList>
            <person name="Zhou Z."/>
            <person name="Liu Y."/>
            <person name="Xu W."/>
            <person name="Pan J."/>
            <person name="Luo Z.H."/>
            <person name="Li M."/>
        </authorList>
    </citation>
    <scope>NUCLEOTIDE SEQUENCE [LARGE SCALE GENOMIC DNA]</scope>
    <source>
        <strain evidence="2">HyVt-93</strain>
    </source>
</reference>
<keyword evidence="1" id="KW-0472">Membrane</keyword>
<evidence type="ECO:0000313" key="2">
    <source>
        <dbReference type="EMBL" id="HHI00610.1"/>
    </source>
</evidence>
<keyword evidence="1" id="KW-1133">Transmembrane helix</keyword>
<accession>A0A7C5P8V1</accession>
<comment type="caution">
    <text evidence="2">The sequence shown here is derived from an EMBL/GenBank/DDBJ whole genome shotgun (WGS) entry which is preliminary data.</text>
</comment>
<dbReference type="Proteomes" id="UP000886217">
    <property type="component" value="Unassembled WGS sequence"/>
</dbReference>
<sequence>MVGFFRSIRSKFIFSLVLIVALFLAMLLAFTYSSLKGAALRNAKELSSAAMRQTESSIDMFFLELEKLARALVKYPAFKNINTDDMRAI</sequence>
<keyword evidence="1" id="KW-0812">Transmembrane</keyword>
<dbReference type="AlphaFoldDB" id="A0A7C5P8V1"/>
<feature type="non-terminal residue" evidence="2">
    <location>
        <position position="89"/>
    </location>
</feature>
<name>A0A7C5P8V1_THELI</name>
<evidence type="ECO:0008006" key="3">
    <source>
        <dbReference type="Google" id="ProtNLM"/>
    </source>
</evidence>
<organism evidence="2">
    <name type="scientific">Thermococcus litoralis</name>
    <dbReference type="NCBI Taxonomy" id="2265"/>
    <lineage>
        <taxon>Archaea</taxon>
        <taxon>Methanobacteriati</taxon>
        <taxon>Methanobacteriota</taxon>
        <taxon>Thermococci</taxon>
        <taxon>Thermococcales</taxon>
        <taxon>Thermococcaceae</taxon>
        <taxon>Thermococcus</taxon>
    </lineage>
</organism>